<name>A0A261U240_9BORD</name>
<dbReference type="SMART" id="SM00342">
    <property type="entry name" value="HTH_ARAC"/>
    <property type="match status" value="1"/>
</dbReference>
<evidence type="ECO:0000259" key="3">
    <source>
        <dbReference type="PROSITE" id="PS01124"/>
    </source>
</evidence>
<protein>
    <submittedName>
        <fullName evidence="4">AraC family transcriptional regulator</fullName>
    </submittedName>
</protein>
<dbReference type="GO" id="GO:0043565">
    <property type="term" value="F:sequence-specific DNA binding"/>
    <property type="evidence" value="ECO:0007669"/>
    <property type="project" value="InterPro"/>
</dbReference>
<reference evidence="4 5" key="1">
    <citation type="submission" date="2017-05" db="EMBL/GenBank/DDBJ databases">
        <title>Complete and WGS of Bordetella genogroups.</title>
        <authorList>
            <person name="Spilker T."/>
            <person name="LiPuma J."/>
        </authorList>
    </citation>
    <scope>NUCLEOTIDE SEQUENCE [LARGE SCALE GENOMIC DNA]</scope>
    <source>
        <strain evidence="4 5">AU10456</strain>
    </source>
</reference>
<keyword evidence="5" id="KW-1185">Reference proteome</keyword>
<dbReference type="InterPro" id="IPR002818">
    <property type="entry name" value="DJ-1/PfpI"/>
</dbReference>
<evidence type="ECO:0000256" key="2">
    <source>
        <dbReference type="ARBA" id="ARBA00023163"/>
    </source>
</evidence>
<comment type="caution">
    <text evidence="4">The sequence shown here is derived from an EMBL/GenBank/DDBJ whole genome shotgun (WGS) entry which is preliminary data.</text>
</comment>
<dbReference type="InterPro" id="IPR018060">
    <property type="entry name" value="HTH_AraC"/>
</dbReference>
<feature type="domain" description="HTH araC/xylS-type" evidence="3">
    <location>
        <begin position="222"/>
        <end position="320"/>
    </location>
</feature>
<evidence type="ECO:0000313" key="4">
    <source>
        <dbReference type="EMBL" id="OZI55557.1"/>
    </source>
</evidence>
<dbReference type="Gene3D" id="1.10.10.60">
    <property type="entry name" value="Homeodomain-like"/>
    <property type="match status" value="1"/>
</dbReference>
<dbReference type="GO" id="GO:0003700">
    <property type="term" value="F:DNA-binding transcription factor activity"/>
    <property type="evidence" value="ECO:0007669"/>
    <property type="project" value="InterPro"/>
</dbReference>
<sequence length="335" mass="36056">MPSSVPVVFIVLEGIVLLDLAGPAEALRVANKLVPGSFEVHYCAPTPELGTGLPGLNLSGLQPLPQSLPANALVVLSGVVDRAYDLEAPATRAVLDWLRVRMPADGFELVTVCAGALVAAAAGLLRDRACTTHHSCVASLSAMEPSARVLENRIFVQDGPIWTSAGITAGIDLALHLVARVTDPRVASAVARDMVVYLRRAGDDPAISPWLDHRNHLHPGVHRVQDAVLRNPAADWTATTLARQAHTSARHLARLFAEHAGCTPMDYLYRVRLALARTLLSQTRHGMERVAQQAGFSSAHHLRRVWRRYESAPPGALRTEALADAADPAMPPLRH</sequence>
<dbReference type="PROSITE" id="PS01124">
    <property type="entry name" value="HTH_ARAC_FAMILY_2"/>
    <property type="match status" value="1"/>
</dbReference>
<dbReference type="SUPFAM" id="SSF52317">
    <property type="entry name" value="Class I glutamine amidotransferase-like"/>
    <property type="match status" value="1"/>
</dbReference>
<dbReference type="InterPro" id="IPR052158">
    <property type="entry name" value="INH-QAR"/>
</dbReference>
<dbReference type="InterPro" id="IPR009057">
    <property type="entry name" value="Homeodomain-like_sf"/>
</dbReference>
<keyword evidence="2" id="KW-0804">Transcription</keyword>
<keyword evidence="1" id="KW-0805">Transcription regulation</keyword>
<gene>
    <name evidence="4" type="ORF">CAL25_03960</name>
</gene>
<dbReference type="PANTHER" id="PTHR43130:SF3">
    <property type="entry name" value="HTH-TYPE TRANSCRIPTIONAL REGULATOR RV1931C"/>
    <property type="match status" value="1"/>
</dbReference>
<dbReference type="SUPFAM" id="SSF46689">
    <property type="entry name" value="Homeodomain-like"/>
    <property type="match status" value="2"/>
</dbReference>
<dbReference type="Proteomes" id="UP000216913">
    <property type="component" value="Unassembled WGS sequence"/>
</dbReference>
<dbReference type="InterPro" id="IPR029062">
    <property type="entry name" value="Class_I_gatase-like"/>
</dbReference>
<evidence type="ECO:0000256" key="1">
    <source>
        <dbReference type="ARBA" id="ARBA00023015"/>
    </source>
</evidence>
<dbReference type="Gene3D" id="3.40.50.880">
    <property type="match status" value="1"/>
</dbReference>
<dbReference type="Pfam" id="PF12833">
    <property type="entry name" value="HTH_18"/>
    <property type="match status" value="1"/>
</dbReference>
<proteinExistence type="predicted"/>
<dbReference type="AlphaFoldDB" id="A0A261U240"/>
<dbReference type="OrthoDB" id="8543772at2"/>
<organism evidence="4 5">
    <name type="scientific">Bordetella genomosp. 5</name>
    <dbReference type="NCBI Taxonomy" id="1395608"/>
    <lineage>
        <taxon>Bacteria</taxon>
        <taxon>Pseudomonadati</taxon>
        <taxon>Pseudomonadota</taxon>
        <taxon>Betaproteobacteria</taxon>
        <taxon>Burkholderiales</taxon>
        <taxon>Alcaligenaceae</taxon>
        <taxon>Bordetella</taxon>
    </lineage>
</organism>
<dbReference type="RefSeq" id="WP_094798613.1">
    <property type="nucleotide sequence ID" value="NZ_NEVP01000001.1"/>
</dbReference>
<evidence type="ECO:0000313" key="5">
    <source>
        <dbReference type="Proteomes" id="UP000216913"/>
    </source>
</evidence>
<dbReference type="Pfam" id="PF01965">
    <property type="entry name" value="DJ-1_PfpI"/>
    <property type="match status" value="1"/>
</dbReference>
<accession>A0A261U240</accession>
<dbReference type="EMBL" id="NEVP01000001">
    <property type="protein sequence ID" value="OZI55557.1"/>
    <property type="molecule type" value="Genomic_DNA"/>
</dbReference>
<dbReference type="PANTHER" id="PTHR43130">
    <property type="entry name" value="ARAC-FAMILY TRANSCRIPTIONAL REGULATOR"/>
    <property type="match status" value="1"/>
</dbReference>